<dbReference type="Proteomes" id="UP000464389">
    <property type="component" value="Chromosome"/>
</dbReference>
<gene>
    <name evidence="1" type="ORF">GW952_08955</name>
</gene>
<evidence type="ECO:0000313" key="2">
    <source>
        <dbReference type="Proteomes" id="UP000464389"/>
    </source>
</evidence>
<name>A0A6P1UYC9_9ENTR</name>
<dbReference type="AlphaFoldDB" id="A0A6P1UYC9"/>
<dbReference type="RefSeq" id="WP_162121596.1">
    <property type="nucleotide sequence ID" value="NZ_CP048108.1"/>
</dbReference>
<dbReference type="EMBL" id="CP048108">
    <property type="protein sequence ID" value="QHS45716.1"/>
    <property type="molecule type" value="Genomic_DNA"/>
</dbReference>
<dbReference type="Pfam" id="PF26125">
    <property type="entry name" value="AcrVA2-like"/>
    <property type="match status" value="1"/>
</dbReference>
<proteinExistence type="predicted"/>
<sequence>MPQLNHSPKNHLVGAAKIYPNIWRKIDEIRASATWPAWCFAPMSEIFRCIHADWVGRSDIHNMTADVARLATLVAWRATQGIYQFDPDLYAALVTTPVDRLPAEVLTLLPEWGVYIETPDHDRFIGFFASCDYDPRKKSPELRLLLDTEDNLIPVAIPIINGMLSDAINIAMPGFGVQLASMCQPFVSLVLYICSVSADFGHYSAYRPVPTKTKRGFRIFPPDKPTTIKTGGEIGAVLRASRTFHNTPNLGGPTGRISLPHVRRAHWHGYWLGKPKRFEIRWMPPILVKANEPSEYTRQVL</sequence>
<evidence type="ECO:0000313" key="1">
    <source>
        <dbReference type="EMBL" id="QHS45716.1"/>
    </source>
</evidence>
<dbReference type="InterPro" id="IPR058915">
    <property type="entry name" value="AcrVA2-like"/>
</dbReference>
<organism evidence="1 2">
    <name type="scientific">Klebsiella michiganensis</name>
    <dbReference type="NCBI Taxonomy" id="1134687"/>
    <lineage>
        <taxon>Bacteria</taxon>
        <taxon>Pseudomonadati</taxon>
        <taxon>Pseudomonadota</taxon>
        <taxon>Gammaproteobacteria</taxon>
        <taxon>Enterobacterales</taxon>
        <taxon>Enterobacteriaceae</taxon>
        <taxon>Klebsiella/Raoultella group</taxon>
        <taxon>Klebsiella</taxon>
    </lineage>
</organism>
<dbReference type="CDD" id="cd22987">
    <property type="entry name" value="AcrVA2-like"/>
    <property type="match status" value="1"/>
</dbReference>
<protein>
    <submittedName>
        <fullName evidence="1">Uncharacterized protein</fullName>
    </submittedName>
</protein>
<accession>A0A6P1UYC9</accession>
<reference evidence="1 2" key="1">
    <citation type="submission" date="2020-01" db="EMBL/GenBank/DDBJ databases">
        <title>Bactrocera dorsalis gut bacteria genome.</title>
        <authorList>
            <person name="Zhang H."/>
            <person name="Cai Z."/>
        </authorList>
    </citation>
    <scope>NUCLEOTIDE SEQUENCE [LARGE SCALE GENOMIC DNA]</scope>
    <source>
        <strain evidence="1 2">BD177</strain>
    </source>
</reference>